<keyword evidence="4" id="KW-0272">Extracellular matrix</keyword>
<dbReference type="InterPro" id="IPR001507">
    <property type="entry name" value="ZP_dom"/>
</dbReference>
<dbReference type="SMART" id="SM00241">
    <property type="entry name" value="ZP"/>
    <property type="match status" value="1"/>
</dbReference>
<dbReference type="InterPro" id="IPR042235">
    <property type="entry name" value="ZP-C_dom"/>
</dbReference>
<keyword evidence="9 17" id="KW-1015">Disulfide bond</keyword>
<dbReference type="Pfam" id="PF00100">
    <property type="entry name" value="Zona_pellucida"/>
    <property type="match status" value="1"/>
</dbReference>
<evidence type="ECO:0000256" key="17">
    <source>
        <dbReference type="PROSITE-ProRule" id="PRU00779"/>
    </source>
</evidence>
<accession>A0A3Q3X4Y5</accession>
<dbReference type="GO" id="GO:0032190">
    <property type="term" value="F:acrosin binding"/>
    <property type="evidence" value="ECO:0007669"/>
    <property type="project" value="TreeGrafter"/>
</dbReference>
<evidence type="ECO:0000256" key="13">
    <source>
        <dbReference type="ARBA" id="ARBA00037545"/>
    </source>
</evidence>
<reference evidence="22" key="1">
    <citation type="submission" date="2025-08" db="UniProtKB">
        <authorList>
            <consortium name="Ensembl"/>
        </authorList>
    </citation>
    <scope>IDENTIFICATION</scope>
</reference>
<evidence type="ECO:0000256" key="4">
    <source>
        <dbReference type="ARBA" id="ARBA00022530"/>
    </source>
</evidence>
<dbReference type="SMART" id="SM00018">
    <property type="entry name" value="PD"/>
    <property type="match status" value="1"/>
</dbReference>
<evidence type="ECO:0000313" key="23">
    <source>
        <dbReference type="Proteomes" id="UP000261620"/>
    </source>
</evidence>
<dbReference type="Gene3D" id="2.60.40.3210">
    <property type="entry name" value="Zona pellucida, ZP-N domain"/>
    <property type="match status" value="1"/>
</dbReference>
<dbReference type="Pfam" id="PF00088">
    <property type="entry name" value="Trefoil"/>
    <property type="match status" value="1"/>
</dbReference>
<evidence type="ECO:0000256" key="11">
    <source>
        <dbReference type="ARBA" id="ARBA00023279"/>
    </source>
</evidence>
<dbReference type="PANTHER" id="PTHR23343:SF31">
    <property type="entry name" value="ZONA PELLUCIDA SPERM-BINDING PROTEIN 4"/>
    <property type="match status" value="1"/>
</dbReference>
<feature type="chain" id="PRO_5018582298" description="Zona pellucida sperm-binding protein 4" evidence="19">
    <location>
        <begin position="21"/>
        <end position="514"/>
    </location>
</feature>
<dbReference type="PANTHER" id="PTHR23343">
    <property type="entry name" value="ZONA PELLUCIDA SPERM-BINDING PROTEIN"/>
    <property type="match status" value="1"/>
</dbReference>
<evidence type="ECO:0000259" key="20">
    <source>
        <dbReference type="PROSITE" id="PS51034"/>
    </source>
</evidence>
<evidence type="ECO:0000256" key="2">
    <source>
        <dbReference type="ARBA" id="ARBA00022475"/>
    </source>
</evidence>
<evidence type="ECO:0000259" key="21">
    <source>
        <dbReference type="PROSITE" id="PS51448"/>
    </source>
</evidence>
<proteinExistence type="predicted"/>
<evidence type="ECO:0000256" key="6">
    <source>
        <dbReference type="ARBA" id="ARBA00022692"/>
    </source>
</evidence>
<dbReference type="SUPFAM" id="SSF57492">
    <property type="entry name" value="Trefoil"/>
    <property type="match status" value="1"/>
</dbReference>
<dbReference type="Pfam" id="PF23344">
    <property type="entry name" value="ZP-N"/>
    <property type="match status" value="1"/>
</dbReference>
<dbReference type="GO" id="GO:0005886">
    <property type="term" value="C:plasma membrane"/>
    <property type="evidence" value="ECO:0007669"/>
    <property type="project" value="UniProtKB-SubCell"/>
</dbReference>
<evidence type="ECO:0000256" key="19">
    <source>
        <dbReference type="SAM" id="SignalP"/>
    </source>
</evidence>
<feature type="disulfide bond" evidence="17">
    <location>
        <begin position="163"/>
        <end position="178"/>
    </location>
</feature>
<dbReference type="AlphaFoldDB" id="A0A3Q3X4Y5"/>
<name>A0A3Q3X4Y5_MOLML</name>
<dbReference type="InterPro" id="IPR055356">
    <property type="entry name" value="ZP-N"/>
</dbReference>
<dbReference type="CDD" id="cd00111">
    <property type="entry name" value="Trefoil"/>
    <property type="match status" value="1"/>
</dbReference>
<dbReference type="InterPro" id="IPR055355">
    <property type="entry name" value="ZP-C"/>
</dbReference>
<evidence type="ECO:0000256" key="9">
    <source>
        <dbReference type="ARBA" id="ARBA00023157"/>
    </source>
</evidence>
<dbReference type="PROSITE" id="PS51448">
    <property type="entry name" value="P_TREFOIL_2"/>
    <property type="match status" value="1"/>
</dbReference>
<evidence type="ECO:0000313" key="22">
    <source>
        <dbReference type="Ensembl" id="ENSMMOP00000017049.1"/>
    </source>
</evidence>
<feature type="compositionally biased region" description="Pro residues" evidence="18">
    <location>
        <begin position="37"/>
        <end position="83"/>
    </location>
</feature>
<dbReference type="GO" id="GO:0035804">
    <property type="term" value="F:structural constituent of egg coat"/>
    <property type="evidence" value="ECO:0007669"/>
    <property type="project" value="TreeGrafter"/>
</dbReference>
<feature type="domain" description="P-type" evidence="21">
    <location>
        <begin position="151"/>
        <end position="189"/>
    </location>
</feature>
<evidence type="ECO:0000256" key="15">
    <source>
        <dbReference type="ARBA" id="ARBA00042273"/>
    </source>
</evidence>
<feature type="disulfide bond" evidence="17">
    <location>
        <begin position="153"/>
        <end position="179"/>
    </location>
</feature>
<organism evidence="22 23">
    <name type="scientific">Mola mola</name>
    <name type="common">Ocean sunfish</name>
    <name type="synonym">Tetraodon mola</name>
    <dbReference type="NCBI Taxonomy" id="94237"/>
    <lineage>
        <taxon>Eukaryota</taxon>
        <taxon>Metazoa</taxon>
        <taxon>Chordata</taxon>
        <taxon>Craniata</taxon>
        <taxon>Vertebrata</taxon>
        <taxon>Euteleostomi</taxon>
        <taxon>Actinopterygii</taxon>
        <taxon>Neopterygii</taxon>
        <taxon>Teleostei</taxon>
        <taxon>Neoteleostei</taxon>
        <taxon>Acanthomorphata</taxon>
        <taxon>Eupercaria</taxon>
        <taxon>Tetraodontiformes</taxon>
        <taxon>Molidae</taxon>
        <taxon>Mola</taxon>
    </lineage>
</organism>
<feature type="region of interest" description="Disordered" evidence="18">
    <location>
        <begin position="22"/>
        <end position="148"/>
    </location>
</feature>
<dbReference type="GO" id="GO:0035805">
    <property type="term" value="C:egg coat"/>
    <property type="evidence" value="ECO:0007669"/>
    <property type="project" value="UniProtKB-SubCell"/>
</dbReference>
<evidence type="ECO:0000256" key="14">
    <source>
        <dbReference type="ARBA" id="ARBA00040238"/>
    </source>
</evidence>
<comment type="subcellular location">
    <subcellularLocation>
        <location evidence="1">Cell membrane</location>
        <topology evidence="1">Single-pass type I membrane protein</topology>
    </subcellularLocation>
    <subcellularLocation>
        <location evidence="12">Zona pellucida</location>
    </subcellularLocation>
</comment>
<evidence type="ECO:0000256" key="16">
    <source>
        <dbReference type="ARBA" id="ARBA00042573"/>
    </source>
</evidence>
<keyword evidence="23" id="KW-1185">Reference proteome</keyword>
<dbReference type="GO" id="GO:0060468">
    <property type="term" value="P:prevention of polyspermy"/>
    <property type="evidence" value="ECO:0007669"/>
    <property type="project" value="TreeGrafter"/>
</dbReference>
<dbReference type="Proteomes" id="UP000261620">
    <property type="component" value="Unplaced"/>
</dbReference>
<keyword evidence="10" id="KW-0325">Glycoprotein</keyword>
<keyword evidence="3" id="KW-0964">Secreted</keyword>
<evidence type="ECO:0000256" key="18">
    <source>
        <dbReference type="SAM" id="MobiDB-lite"/>
    </source>
</evidence>
<evidence type="ECO:0000256" key="7">
    <source>
        <dbReference type="ARBA" id="ARBA00022989"/>
    </source>
</evidence>
<evidence type="ECO:0000256" key="10">
    <source>
        <dbReference type="ARBA" id="ARBA00023180"/>
    </source>
</evidence>
<evidence type="ECO:0000256" key="12">
    <source>
        <dbReference type="ARBA" id="ARBA00024183"/>
    </source>
</evidence>
<dbReference type="PROSITE" id="PS51257">
    <property type="entry name" value="PROKAR_LIPOPROTEIN"/>
    <property type="match status" value="1"/>
</dbReference>
<sequence length="514" mass="57325">MKLIWGCLLAVSLLGCLADAQFSQKPQPSQPQKPSGPQRPQPPLPQKPYEPQRPQPQKPSEPQRPQPQPQKPSEPQRPQPQPQKPREPQRPQPQPQKPREPQRPQPQQMQLQKQHDQQRPQPEPQKPRDQQLSQRQQDRTKKTLDPPDVFHSCDVAAQYKIHCGAPGISAGECEALNCCFDGHMCYYGKFVTLQCTKDGQFIVVIARDATVPSIDLESVSFLENDPACLPAGITSAFVIYQFSVNSCGSVSLEEPGVLIYENRITSPFEVAVGPAGAITRDSSLDLLIQCRYVGTSIEALVIDVGLVPPPPPVAVLGPLRVELRLGSGLCTHKGCVEEEVAYSSFFSVADYPITKVLRDPVYVEVRLLERTDPYIVLTLGRCWATIDPFPHSLPQWDLLIDGCPNRDDSYLTQLLHPSDVVLPSHHRRFSFKMFTFIGPQTADASKKVPAMSQPILPLKEKVFIHCNTAVCLHSLGSNCEPRCFRKRREIVASALNKHRPETIVVSSGEIIITE</sequence>
<evidence type="ECO:0000256" key="5">
    <source>
        <dbReference type="ARBA" id="ARBA00022685"/>
    </source>
</evidence>
<evidence type="ECO:0000256" key="3">
    <source>
        <dbReference type="ARBA" id="ARBA00022525"/>
    </source>
</evidence>
<evidence type="ECO:0000256" key="8">
    <source>
        <dbReference type="ARBA" id="ARBA00023136"/>
    </source>
</evidence>
<dbReference type="PROSITE" id="PS51034">
    <property type="entry name" value="ZP_2"/>
    <property type="match status" value="1"/>
</dbReference>
<keyword evidence="5" id="KW-0165">Cleavage on pair of basic residues</keyword>
<keyword evidence="19" id="KW-0732">Signal</keyword>
<dbReference type="Gene3D" id="2.60.40.4100">
    <property type="entry name" value="Zona pellucida, ZP-C domain"/>
    <property type="match status" value="1"/>
</dbReference>
<keyword evidence="6" id="KW-0812">Transmembrane</keyword>
<dbReference type="OMA" id="PPQYPQK"/>
<protein>
    <recommendedName>
        <fullName evidence="14">Zona pellucida sperm-binding protein 4</fullName>
    </recommendedName>
    <alternativeName>
        <fullName evidence="16">Zona pellucida glycoprotein 4</fullName>
    </alternativeName>
    <alternativeName>
        <fullName evidence="15">Zona pellucida protein B</fullName>
    </alternativeName>
</protein>
<dbReference type="GO" id="GO:0007339">
    <property type="term" value="P:binding of sperm to zona pellucida"/>
    <property type="evidence" value="ECO:0007669"/>
    <property type="project" value="TreeGrafter"/>
</dbReference>
<feature type="compositionally biased region" description="Basic and acidic residues" evidence="18">
    <location>
        <begin position="136"/>
        <end position="145"/>
    </location>
</feature>
<comment type="caution">
    <text evidence="17">Lacks conserved residue(s) required for the propagation of feature annotation.</text>
</comment>
<dbReference type="InterPro" id="IPR044913">
    <property type="entry name" value="P_trefoil_dom_sf"/>
</dbReference>
<keyword evidence="8" id="KW-0472">Membrane</keyword>
<dbReference type="InterPro" id="IPR000519">
    <property type="entry name" value="P_trefoil_dom"/>
</dbReference>
<feature type="domain" description="ZP" evidence="20">
    <location>
        <begin position="194"/>
        <end position="486"/>
    </location>
</feature>
<feature type="signal peptide" evidence="19">
    <location>
        <begin position="1"/>
        <end position="20"/>
    </location>
</feature>
<keyword evidence="7" id="KW-1133">Transmembrane helix</keyword>
<keyword evidence="11" id="KW-0278">Fertilization</keyword>
<reference evidence="22" key="2">
    <citation type="submission" date="2025-09" db="UniProtKB">
        <authorList>
            <consortium name="Ensembl"/>
        </authorList>
    </citation>
    <scope>IDENTIFICATION</scope>
</reference>
<dbReference type="InterPro" id="IPR051148">
    <property type="entry name" value="Zona_Pellucida_Domain_gp"/>
</dbReference>
<comment type="function">
    <text evidence="13">Component of the zona pellucida, an extracellular matrix surrounding oocytes which mediates sperm binding, induction of the acrosome reaction and prevents post-fertilization polyspermy. The zona pellucida is composed of 3 to 4 glycoproteins, ZP1, ZP2, ZP3, and ZP4. ZP4 may act as a sperm receptor.</text>
</comment>
<dbReference type="Ensembl" id="ENSMMOT00000017332.1">
    <property type="protein sequence ID" value="ENSMMOP00000017049.1"/>
    <property type="gene ID" value="ENSMMOG00000012994.1"/>
</dbReference>
<feature type="compositionally biased region" description="Low complexity" evidence="18">
    <location>
        <begin position="22"/>
        <end position="36"/>
    </location>
</feature>
<dbReference type="STRING" id="94237.ENSMMOP00000017049"/>
<dbReference type="Gene3D" id="4.10.110.10">
    <property type="entry name" value="Spasmolytic Protein, domain 1"/>
    <property type="match status" value="1"/>
</dbReference>
<keyword evidence="2" id="KW-1003">Cell membrane</keyword>
<evidence type="ECO:0000256" key="1">
    <source>
        <dbReference type="ARBA" id="ARBA00004251"/>
    </source>
</evidence>